<organism evidence="1">
    <name type="scientific">Arundo donax</name>
    <name type="common">Giant reed</name>
    <name type="synonym">Donax arundinaceus</name>
    <dbReference type="NCBI Taxonomy" id="35708"/>
    <lineage>
        <taxon>Eukaryota</taxon>
        <taxon>Viridiplantae</taxon>
        <taxon>Streptophyta</taxon>
        <taxon>Embryophyta</taxon>
        <taxon>Tracheophyta</taxon>
        <taxon>Spermatophyta</taxon>
        <taxon>Magnoliopsida</taxon>
        <taxon>Liliopsida</taxon>
        <taxon>Poales</taxon>
        <taxon>Poaceae</taxon>
        <taxon>PACMAD clade</taxon>
        <taxon>Arundinoideae</taxon>
        <taxon>Arundineae</taxon>
        <taxon>Arundo</taxon>
    </lineage>
</organism>
<proteinExistence type="predicted"/>
<dbReference type="EMBL" id="GBRH01252488">
    <property type="protein sequence ID" value="JAD45407.1"/>
    <property type="molecule type" value="Transcribed_RNA"/>
</dbReference>
<sequence>MAQCSAHHTCLLLWHYVRANPATFFVRPI</sequence>
<reference evidence="1" key="1">
    <citation type="submission" date="2014-09" db="EMBL/GenBank/DDBJ databases">
        <authorList>
            <person name="Magalhaes I.L.F."/>
            <person name="Oliveira U."/>
            <person name="Santos F.R."/>
            <person name="Vidigal T.H.D.A."/>
            <person name="Brescovit A.D."/>
            <person name="Santos A.J."/>
        </authorList>
    </citation>
    <scope>NUCLEOTIDE SEQUENCE</scope>
    <source>
        <tissue evidence="1">Shoot tissue taken approximately 20 cm above the soil surface</tissue>
    </source>
</reference>
<reference evidence="1" key="2">
    <citation type="journal article" date="2015" name="Data Brief">
        <title>Shoot transcriptome of the giant reed, Arundo donax.</title>
        <authorList>
            <person name="Barrero R.A."/>
            <person name="Guerrero F.D."/>
            <person name="Moolhuijzen P."/>
            <person name="Goolsby J.A."/>
            <person name="Tidwell J."/>
            <person name="Bellgard S.E."/>
            <person name="Bellgard M.I."/>
        </authorList>
    </citation>
    <scope>NUCLEOTIDE SEQUENCE</scope>
    <source>
        <tissue evidence="1">Shoot tissue taken approximately 20 cm above the soil surface</tissue>
    </source>
</reference>
<accession>A0A0A9AE81</accession>
<evidence type="ECO:0000313" key="1">
    <source>
        <dbReference type="EMBL" id="JAD45407.1"/>
    </source>
</evidence>
<protein>
    <submittedName>
        <fullName evidence="1">Uncharacterized protein</fullName>
    </submittedName>
</protein>
<name>A0A0A9AE81_ARUDO</name>
<dbReference type="AlphaFoldDB" id="A0A0A9AE81"/>